<comment type="caution">
    <text evidence="2">The sequence shown here is derived from an EMBL/GenBank/DDBJ whole genome shotgun (WGS) entry which is preliminary data.</text>
</comment>
<reference evidence="2" key="1">
    <citation type="journal article" date="2018" name="DNA Res.">
        <title>Multiple hybrid de novo genome assembly of finger millet, an orphan allotetraploid crop.</title>
        <authorList>
            <person name="Hatakeyama M."/>
            <person name="Aluri S."/>
            <person name="Balachadran M.T."/>
            <person name="Sivarajan S.R."/>
            <person name="Patrignani A."/>
            <person name="Gruter S."/>
            <person name="Poveda L."/>
            <person name="Shimizu-Inatsugi R."/>
            <person name="Baeten J."/>
            <person name="Francoijs K.J."/>
            <person name="Nataraja K.N."/>
            <person name="Reddy Y.A.N."/>
            <person name="Phadnis S."/>
            <person name="Ravikumar R.L."/>
            <person name="Schlapbach R."/>
            <person name="Sreeman S.M."/>
            <person name="Shimizu K.K."/>
        </authorList>
    </citation>
    <scope>NUCLEOTIDE SEQUENCE</scope>
</reference>
<accession>A0AAV5F419</accession>
<feature type="region of interest" description="Disordered" evidence="1">
    <location>
        <begin position="136"/>
        <end position="176"/>
    </location>
</feature>
<evidence type="ECO:0000313" key="3">
    <source>
        <dbReference type="Proteomes" id="UP001054889"/>
    </source>
</evidence>
<protein>
    <submittedName>
        <fullName evidence="2">Uncharacterized protein</fullName>
    </submittedName>
</protein>
<name>A0AAV5F419_ELECO</name>
<dbReference type="InterPro" id="IPR053209">
    <property type="entry name" value="Gramillin-biosynth_MTr"/>
</dbReference>
<sequence length="176" mass="18554">MAGVRDGGGLDDEALQQLRSRATQLLLKEDWREYIAVCSRIVDGAGGDRRVLCSALAHRADARARLHDLRGALADLDAALAADPTHPGALLSKGALLRGLGRYASAAECFRAAGGTRRGSSSSSAGDWRRRRGAGRWICRIGSSRDSPPGSAPTSRSTWARSRCAGPRTAGEGSSR</sequence>
<evidence type="ECO:0000313" key="2">
    <source>
        <dbReference type="EMBL" id="GJN30403.1"/>
    </source>
</evidence>
<dbReference type="Gene3D" id="1.25.40.10">
    <property type="entry name" value="Tetratricopeptide repeat domain"/>
    <property type="match status" value="1"/>
</dbReference>
<gene>
    <name evidence="2" type="primary">gb18708</name>
    <name evidence="2" type="ORF">PR202_gb18708</name>
</gene>
<dbReference type="SUPFAM" id="SSF48452">
    <property type="entry name" value="TPR-like"/>
    <property type="match status" value="1"/>
</dbReference>
<proteinExistence type="predicted"/>
<dbReference type="AlphaFoldDB" id="A0AAV5F419"/>
<dbReference type="EMBL" id="BQKI01000082">
    <property type="protein sequence ID" value="GJN30403.1"/>
    <property type="molecule type" value="Genomic_DNA"/>
</dbReference>
<reference evidence="2" key="2">
    <citation type="submission" date="2021-12" db="EMBL/GenBank/DDBJ databases">
        <title>Resequencing data analysis of finger millet.</title>
        <authorList>
            <person name="Hatakeyama M."/>
            <person name="Aluri S."/>
            <person name="Balachadran M.T."/>
            <person name="Sivarajan S.R."/>
            <person name="Poveda L."/>
            <person name="Shimizu-Inatsugi R."/>
            <person name="Schlapbach R."/>
            <person name="Sreeman S.M."/>
            <person name="Shimizu K.K."/>
        </authorList>
    </citation>
    <scope>NUCLEOTIDE SEQUENCE</scope>
</reference>
<dbReference type="InterPro" id="IPR011990">
    <property type="entry name" value="TPR-like_helical_dom_sf"/>
</dbReference>
<dbReference type="PANTHER" id="PTHR47643:SF2">
    <property type="entry name" value="TPR DOMAIN PROTEIN (AFU_ORTHOLOGUE AFUA_5G12710)"/>
    <property type="match status" value="1"/>
</dbReference>
<evidence type="ECO:0000256" key="1">
    <source>
        <dbReference type="SAM" id="MobiDB-lite"/>
    </source>
</evidence>
<dbReference type="Proteomes" id="UP001054889">
    <property type="component" value="Unassembled WGS sequence"/>
</dbReference>
<dbReference type="PANTHER" id="PTHR47643">
    <property type="entry name" value="TPR DOMAIN PROTEIN (AFU_ORTHOLOGUE AFUA_5G12710)"/>
    <property type="match status" value="1"/>
</dbReference>
<organism evidence="2 3">
    <name type="scientific">Eleusine coracana subsp. coracana</name>
    <dbReference type="NCBI Taxonomy" id="191504"/>
    <lineage>
        <taxon>Eukaryota</taxon>
        <taxon>Viridiplantae</taxon>
        <taxon>Streptophyta</taxon>
        <taxon>Embryophyta</taxon>
        <taxon>Tracheophyta</taxon>
        <taxon>Spermatophyta</taxon>
        <taxon>Magnoliopsida</taxon>
        <taxon>Liliopsida</taxon>
        <taxon>Poales</taxon>
        <taxon>Poaceae</taxon>
        <taxon>PACMAD clade</taxon>
        <taxon>Chloridoideae</taxon>
        <taxon>Cynodonteae</taxon>
        <taxon>Eleusininae</taxon>
        <taxon>Eleusine</taxon>
    </lineage>
</organism>
<keyword evidence="3" id="KW-1185">Reference proteome</keyword>